<proteinExistence type="predicted"/>
<dbReference type="AlphaFoldDB" id="A0A4R3IDB6"/>
<keyword evidence="12" id="KW-1185">Reference proteome</keyword>
<evidence type="ECO:0000256" key="8">
    <source>
        <dbReference type="ARBA" id="ARBA00023136"/>
    </source>
</evidence>
<keyword evidence="8 10" id="KW-0472">Membrane</keyword>
<accession>A0A4R3IDB6</accession>
<evidence type="ECO:0000256" key="3">
    <source>
        <dbReference type="ARBA" id="ARBA00022475"/>
    </source>
</evidence>
<evidence type="ECO:0000256" key="5">
    <source>
        <dbReference type="ARBA" id="ARBA00022927"/>
    </source>
</evidence>
<dbReference type="GO" id="GO:0043953">
    <property type="term" value="P:protein transport by the Tat complex"/>
    <property type="evidence" value="ECO:0007669"/>
    <property type="project" value="InterPro"/>
</dbReference>
<dbReference type="PANTHER" id="PTHR33162:SF1">
    <property type="entry name" value="SEC-INDEPENDENT PROTEIN TRANSLOCASE PROTEIN TATA, CHLOROPLASTIC"/>
    <property type="match status" value="1"/>
</dbReference>
<dbReference type="Gene3D" id="1.20.5.3310">
    <property type="match status" value="1"/>
</dbReference>
<feature type="compositionally biased region" description="Basic and acidic residues" evidence="9">
    <location>
        <begin position="89"/>
        <end position="98"/>
    </location>
</feature>
<dbReference type="PANTHER" id="PTHR33162">
    <property type="entry name" value="SEC-INDEPENDENT PROTEIN TRANSLOCASE PROTEIN TATA, CHLOROPLASTIC"/>
    <property type="match status" value="1"/>
</dbReference>
<evidence type="ECO:0000256" key="6">
    <source>
        <dbReference type="ARBA" id="ARBA00022989"/>
    </source>
</evidence>
<evidence type="ECO:0000256" key="2">
    <source>
        <dbReference type="ARBA" id="ARBA00022448"/>
    </source>
</evidence>
<evidence type="ECO:0000256" key="10">
    <source>
        <dbReference type="SAM" id="Phobius"/>
    </source>
</evidence>
<comment type="caution">
    <text evidence="11">The sequence shown here is derived from an EMBL/GenBank/DDBJ whole genome shotgun (WGS) entry which is preliminary data.</text>
</comment>
<dbReference type="EMBL" id="SLZR01000001">
    <property type="protein sequence ID" value="TCS43756.1"/>
    <property type="molecule type" value="Genomic_DNA"/>
</dbReference>
<gene>
    <name evidence="11" type="ORF">BCF53_10199</name>
</gene>
<dbReference type="NCBIfam" id="TIGR01410">
    <property type="entry name" value="tatB"/>
    <property type="match status" value="1"/>
</dbReference>
<dbReference type="GO" id="GO:0016020">
    <property type="term" value="C:membrane"/>
    <property type="evidence" value="ECO:0007669"/>
    <property type="project" value="UniProtKB-SubCell"/>
</dbReference>
<evidence type="ECO:0000313" key="12">
    <source>
        <dbReference type="Proteomes" id="UP000295793"/>
    </source>
</evidence>
<dbReference type="Pfam" id="PF02416">
    <property type="entry name" value="TatA_B_E"/>
    <property type="match status" value="1"/>
</dbReference>
<dbReference type="RefSeq" id="WP_132698772.1">
    <property type="nucleotide sequence ID" value="NZ_SLZR01000001.1"/>
</dbReference>
<comment type="subcellular location">
    <subcellularLocation>
        <location evidence="1">Membrane</location>
        <topology evidence="1">Single-pass membrane protein</topology>
    </subcellularLocation>
</comment>
<keyword evidence="4 10" id="KW-0812">Transmembrane</keyword>
<keyword evidence="5" id="KW-0653">Protein transport</keyword>
<evidence type="ECO:0000256" key="4">
    <source>
        <dbReference type="ARBA" id="ARBA00022692"/>
    </source>
</evidence>
<name>A0A4R3IDB6_9GAMM</name>
<keyword evidence="2" id="KW-0813">Transport</keyword>
<dbReference type="OrthoDB" id="9816005at2"/>
<sequence length="98" mass="10781">MFDVGFTELLLLAVIGVVVIGPERLPTVARTLGKMVGEARRFAAGLQRQLEQEVKIEELNRKIMEDTKGKEFPNDNGATAETPAVPAAEKTEESNERN</sequence>
<dbReference type="InterPro" id="IPR003369">
    <property type="entry name" value="TatA/B/E"/>
</dbReference>
<evidence type="ECO:0000313" key="11">
    <source>
        <dbReference type="EMBL" id="TCS43756.1"/>
    </source>
</evidence>
<feature type="compositionally biased region" description="Low complexity" evidence="9">
    <location>
        <begin position="78"/>
        <end position="88"/>
    </location>
</feature>
<evidence type="ECO:0000256" key="7">
    <source>
        <dbReference type="ARBA" id="ARBA00023010"/>
    </source>
</evidence>
<dbReference type="InterPro" id="IPR018448">
    <property type="entry name" value="TatB"/>
</dbReference>
<evidence type="ECO:0000256" key="9">
    <source>
        <dbReference type="SAM" id="MobiDB-lite"/>
    </source>
</evidence>
<keyword evidence="7" id="KW-0811">Translocation</keyword>
<keyword evidence="3" id="KW-1003">Cell membrane</keyword>
<protein>
    <submittedName>
        <fullName evidence="11">Sec-independent protein translocase protein TatB</fullName>
    </submittedName>
</protein>
<dbReference type="Proteomes" id="UP000295793">
    <property type="component" value="Unassembled WGS sequence"/>
</dbReference>
<dbReference type="PRINTS" id="PR01506">
    <property type="entry name" value="TATBPROTEIN"/>
</dbReference>
<keyword evidence="6 10" id="KW-1133">Transmembrane helix</keyword>
<organism evidence="11 12">
    <name type="scientific">Reinekea marinisedimentorum</name>
    <dbReference type="NCBI Taxonomy" id="230495"/>
    <lineage>
        <taxon>Bacteria</taxon>
        <taxon>Pseudomonadati</taxon>
        <taxon>Pseudomonadota</taxon>
        <taxon>Gammaproteobacteria</taxon>
        <taxon>Oceanospirillales</taxon>
        <taxon>Saccharospirillaceae</taxon>
        <taxon>Reinekea</taxon>
    </lineage>
</organism>
<feature type="transmembrane region" description="Helical" evidence="10">
    <location>
        <begin position="6"/>
        <end position="25"/>
    </location>
</feature>
<reference evidence="11 12" key="1">
    <citation type="submission" date="2019-03" db="EMBL/GenBank/DDBJ databases">
        <title>Genomic Encyclopedia of Archaeal and Bacterial Type Strains, Phase II (KMG-II): from individual species to whole genera.</title>
        <authorList>
            <person name="Goeker M."/>
        </authorList>
    </citation>
    <scope>NUCLEOTIDE SEQUENCE [LARGE SCALE GENOMIC DNA]</scope>
    <source>
        <strain evidence="11 12">DSM 15388</strain>
    </source>
</reference>
<evidence type="ECO:0000256" key="1">
    <source>
        <dbReference type="ARBA" id="ARBA00004167"/>
    </source>
</evidence>
<feature type="region of interest" description="Disordered" evidence="9">
    <location>
        <begin position="65"/>
        <end position="98"/>
    </location>
</feature>
<dbReference type="GO" id="GO:0008320">
    <property type="term" value="F:protein transmembrane transporter activity"/>
    <property type="evidence" value="ECO:0007669"/>
    <property type="project" value="InterPro"/>
</dbReference>